<organism evidence="3 4">
    <name type="scientific">Steroidobacter gossypii</name>
    <dbReference type="NCBI Taxonomy" id="2805490"/>
    <lineage>
        <taxon>Bacteria</taxon>
        <taxon>Pseudomonadati</taxon>
        <taxon>Pseudomonadota</taxon>
        <taxon>Gammaproteobacteria</taxon>
        <taxon>Steroidobacterales</taxon>
        <taxon>Steroidobacteraceae</taxon>
        <taxon>Steroidobacter</taxon>
    </lineage>
</organism>
<reference evidence="3 4" key="1">
    <citation type="journal article" date="2021" name="Int. J. Syst. Evol. Microbiol.">
        <title>Steroidobacter gossypii sp. nov., isolated from soil of cotton cropping field.</title>
        <authorList>
            <person name="Huang R."/>
            <person name="Yang S."/>
            <person name="Zhen C."/>
            <person name="Liu W."/>
        </authorList>
    </citation>
    <scope>NUCLEOTIDE SEQUENCE [LARGE SCALE GENOMIC DNA]</scope>
    <source>
        <strain evidence="3 4">S1-65</strain>
    </source>
</reference>
<dbReference type="InterPro" id="IPR057744">
    <property type="entry name" value="OTAase-like"/>
</dbReference>
<keyword evidence="4" id="KW-1185">Reference proteome</keyword>
<gene>
    <name evidence="3" type="ORF">JM946_18160</name>
</gene>
<dbReference type="InterPro" id="IPR051781">
    <property type="entry name" value="Metallo-dep_Hydrolase"/>
</dbReference>
<dbReference type="Proteomes" id="UP000661077">
    <property type="component" value="Unassembled WGS sequence"/>
</dbReference>
<dbReference type="PANTHER" id="PTHR43135">
    <property type="entry name" value="ALPHA-D-RIBOSE 1-METHYLPHOSPHONATE 5-TRIPHOSPHATE DIPHOSPHATASE"/>
    <property type="match status" value="1"/>
</dbReference>
<dbReference type="CDD" id="cd01299">
    <property type="entry name" value="Met_dep_hydrolase_A"/>
    <property type="match status" value="1"/>
</dbReference>
<dbReference type="Gene3D" id="3.20.20.140">
    <property type="entry name" value="Metal-dependent hydrolases"/>
    <property type="match status" value="1"/>
</dbReference>
<accession>A0ABS1X090</accession>
<evidence type="ECO:0000256" key="1">
    <source>
        <dbReference type="SAM" id="SignalP"/>
    </source>
</evidence>
<evidence type="ECO:0000313" key="4">
    <source>
        <dbReference type="Proteomes" id="UP000661077"/>
    </source>
</evidence>
<sequence length="438" mass="45812">MTTTTAVRRLLGMTLLGMAIGASAQNAAAAEEGKQVFVQAGRLLADPGNGRVEQERTLVIANGKILEVRDGYHSAPAGGETIDLRDSFVLPGLIDSHVHITSEGGPTSELDAVKKTSADRTLDGLMYAQRTLRAGFTTLADLGGDADAVFALRDAINSGRAFGPRIIAAGGVGAHGGHGDVHGYRPDITELFARPGRCSGADDCRRAVRQAVQRGADVIKIASTGGVLSNTAAGLSQQMQDDELKAIVTTAHALGRRVVCHAHGTDGVNAALRAGVDSIEHGTYLDADSIKLMKANKTYLVPTLLAGATVAERARTASWMPPAVRDKALEVGPKMVDMARRAREGGVQVAFGTDSGVSAHGDNAKEFALMVSAGFSPLDAIRSATVWGARHNRIDNEVGSLSNGKWADLIAVKGDPLQDVTELERVSFVMKGGKVAKP</sequence>
<dbReference type="PANTHER" id="PTHR43135:SF3">
    <property type="entry name" value="ALPHA-D-RIBOSE 1-METHYLPHOSPHONATE 5-TRIPHOSPHATE DIPHOSPHATASE"/>
    <property type="match status" value="1"/>
</dbReference>
<comment type="caution">
    <text evidence="3">The sequence shown here is derived from an EMBL/GenBank/DDBJ whole genome shotgun (WGS) entry which is preliminary data.</text>
</comment>
<protein>
    <submittedName>
        <fullName evidence="3">Amidohydrolase family protein</fullName>
    </submittedName>
</protein>
<feature type="signal peptide" evidence="1">
    <location>
        <begin position="1"/>
        <end position="24"/>
    </location>
</feature>
<feature type="domain" description="Amidohydrolase-related" evidence="2">
    <location>
        <begin position="88"/>
        <end position="435"/>
    </location>
</feature>
<evidence type="ECO:0000313" key="3">
    <source>
        <dbReference type="EMBL" id="MBM0106659.1"/>
    </source>
</evidence>
<evidence type="ECO:0000259" key="2">
    <source>
        <dbReference type="Pfam" id="PF01979"/>
    </source>
</evidence>
<feature type="chain" id="PRO_5045089481" evidence="1">
    <location>
        <begin position="25"/>
        <end position="438"/>
    </location>
</feature>
<dbReference type="InterPro" id="IPR032466">
    <property type="entry name" value="Metal_Hydrolase"/>
</dbReference>
<dbReference type="RefSeq" id="WP_203168775.1">
    <property type="nucleotide sequence ID" value="NZ_JAEVLS010000004.1"/>
</dbReference>
<dbReference type="Pfam" id="PF01979">
    <property type="entry name" value="Amidohydro_1"/>
    <property type="match status" value="1"/>
</dbReference>
<dbReference type="Gene3D" id="2.30.40.10">
    <property type="entry name" value="Urease, subunit C, domain 1"/>
    <property type="match status" value="1"/>
</dbReference>
<dbReference type="SUPFAM" id="SSF51338">
    <property type="entry name" value="Composite domain of metallo-dependent hydrolases"/>
    <property type="match status" value="1"/>
</dbReference>
<dbReference type="InterPro" id="IPR011059">
    <property type="entry name" value="Metal-dep_hydrolase_composite"/>
</dbReference>
<keyword evidence="1" id="KW-0732">Signal</keyword>
<name>A0ABS1X090_9GAMM</name>
<dbReference type="InterPro" id="IPR006680">
    <property type="entry name" value="Amidohydro-rel"/>
</dbReference>
<proteinExistence type="predicted"/>
<dbReference type="EMBL" id="JAEVLS010000004">
    <property type="protein sequence ID" value="MBM0106659.1"/>
    <property type="molecule type" value="Genomic_DNA"/>
</dbReference>
<dbReference type="SUPFAM" id="SSF51556">
    <property type="entry name" value="Metallo-dependent hydrolases"/>
    <property type="match status" value="1"/>
</dbReference>